<dbReference type="SUPFAM" id="SSF54373">
    <property type="entry name" value="FAD-linked reductases, C-terminal domain"/>
    <property type="match status" value="1"/>
</dbReference>
<dbReference type="AlphaFoldDB" id="A0A840A7Z4"/>
<reference evidence="3 4" key="1">
    <citation type="submission" date="2020-08" db="EMBL/GenBank/DDBJ databases">
        <title>Genomic Encyclopedia of Type Strains, Phase IV (KMG-IV): sequencing the most valuable type-strain genomes for metagenomic binning, comparative biology and taxonomic classification.</title>
        <authorList>
            <person name="Goeker M."/>
        </authorList>
    </citation>
    <scope>NUCLEOTIDE SEQUENCE [LARGE SCALE GENOMIC DNA]</scope>
    <source>
        <strain evidence="3 4">DSM 19979</strain>
    </source>
</reference>
<dbReference type="Gene3D" id="3.50.50.60">
    <property type="entry name" value="FAD/NAD(P)-binding domain"/>
    <property type="match status" value="2"/>
</dbReference>
<evidence type="ECO:0000313" key="4">
    <source>
        <dbReference type="Proteomes" id="UP000553193"/>
    </source>
</evidence>
<keyword evidence="4" id="KW-1185">Reference proteome</keyword>
<dbReference type="EMBL" id="JACIDJ010000001">
    <property type="protein sequence ID" value="MBB3897012.1"/>
    <property type="molecule type" value="Genomic_DNA"/>
</dbReference>
<evidence type="ECO:0000259" key="2">
    <source>
        <dbReference type="Pfam" id="PF01593"/>
    </source>
</evidence>
<organism evidence="3 4">
    <name type="scientific">Roseococcus suduntuyensis</name>
    <dbReference type="NCBI Taxonomy" id="455361"/>
    <lineage>
        <taxon>Bacteria</taxon>
        <taxon>Pseudomonadati</taxon>
        <taxon>Pseudomonadota</taxon>
        <taxon>Alphaproteobacteria</taxon>
        <taxon>Acetobacterales</taxon>
        <taxon>Roseomonadaceae</taxon>
        <taxon>Roseococcus</taxon>
    </lineage>
</organism>
<dbReference type="PRINTS" id="PR00420">
    <property type="entry name" value="RNGMNOXGNASE"/>
</dbReference>
<dbReference type="Pfam" id="PF01593">
    <property type="entry name" value="Amino_oxidase"/>
    <property type="match status" value="1"/>
</dbReference>
<protein>
    <submittedName>
        <fullName evidence="3">Monoamine oxidase</fullName>
    </submittedName>
</protein>
<comment type="caution">
    <text evidence="3">The sequence shown here is derived from an EMBL/GenBank/DDBJ whole genome shotgun (WGS) entry which is preliminary data.</text>
</comment>
<dbReference type="RefSeq" id="WP_184381962.1">
    <property type="nucleotide sequence ID" value="NZ_JACIDJ010000001.1"/>
</dbReference>
<accession>A0A840A7Z4</accession>
<evidence type="ECO:0000256" key="1">
    <source>
        <dbReference type="ARBA" id="ARBA00005995"/>
    </source>
</evidence>
<dbReference type="PANTHER" id="PTHR43563:SF1">
    <property type="entry name" value="AMINE OXIDASE [FLAVIN-CONTAINING] B"/>
    <property type="match status" value="1"/>
</dbReference>
<proteinExistence type="inferred from homology"/>
<comment type="similarity">
    <text evidence="1">Belongs to the flavin monoamine oxidase family.</text>
</comment>
<evidence type="ECO:0000313" key="3">
    <source>
        <dbReference type="EMBL" id="MBB3897012.1"/>
    </source>
</evidence>
<feature type="domain" description="Amine oxidase" evidence="2">
    <location>
        <begin position="115"/>
        <end position="366"/>
    </location>
</feature>
<gene>
    <name evidence="3" type="ORF">GGQ83_000438</name>
</gene>
<dbReference type="GO" id="GO:0016491">
    <property type="term" value="F:oxidoreductase activity"/>
    <property type="evidence" value="ECO:0007669"/>
    <property type="project" value="InterPro"/>
</dbReference>
<dbReference type="InterPro" id="IPR036188">
    <property type="entry name" value="FAD/NAD-bd_sf"/>
</dbReference>
<name>A0A840A7Z4_9PROT</name>
<dbReference type="Proteomes" id="UP000553193">
    <property type="component" value="Unassembled WGS sequence"/>
</dbReference>
<dbReference type="PANTHER" id="PTHR43563">
    <property type="entry name" value="AMINE OXIDASE"/>
    <property type="match status" value="1"/>
</dbReference>
<dbReference type="Pfam" id="PF13450">
    <property type="entry name" value="NAD_binding_8"/>
    <property type="match status" value="1"/>
</dbReference>
<dbReference type="InterPro" id="IPR050703">
    <property type="entry name" value="Flavin_MAO"/>
</dbReference>
<dbReference type="Gene3D" id="3.90.660.10">
    <property type="match status" value="1"/>
</dbReference>
<dbReference type="SUPFAM" id="SSF51905">
    <property type="entry name" value="FAD/NAD(P)-binding domain"/>
    <property type="match status" value="1"/>
</dbReference>
<sequence length="377" mass="39544">MDAASTRILPVAIIGGGLAGLQAARLLHEAGIAFCIFEARERLGGRILSTDAAGRPAEDGFDLGPSWFWPGMHPAMAAALAQLGLAAFPQHDEGDVLVERQPNRPPQRFPGIRQEPRSMRLVGGTGALVRALAGGLPEGSIQLTSWVTRIALEGDHVRLTLAQADGESDSVLAAQVIAALPPRLLEASIAFEPAIDPAIRLRWRDTPTWMAPHAKFVAIYDSPFWRPAGLSGTAQSAVGPMGEIHDATTASGAAALFGFLGIDADRRQAAGTALLTRACLDQLVRLFGDEAGRPAATLLTDWTAEVFTATADDRRGGAHPVPQRGPWVSGAWRDRLSLAGSETSASDPGYLAGAMDAASRAAAEVLQRIAVPGRAAS</sequence>
<dbReference type="InterPro" id="IPR002937">
    <property type="entry name" value="Amino_oxidase"/>
</dbReference>